<organism evidence="2 3">
    <name type="scientific">Ferrimicrobium acidiphilum DSM 19497</name>
    <dbReference type="NCBI Taxonomy" id="1121877"/>
    <lineage>
        <taxon>Bacteria</taxon>
        <taxon>Bacillati</taxon>
        <taxon>Actinomycetota</taxon>
        <taxon>Acidimicrobiia</taxon>
        <taxon>Acidimicrobiales</taxon>
        <taxon>Acidimicrobiaceae</taxon>
        <taxon>Ferrimicrobium</taxon>
    </lineage>
</organism>
<dbReference type="Pfam" id="PF01906">
    <property type="entry name" value="YbjQ_1"/>
    <property type="match status" value="1"/>
</dbReference>
<reference evidence="2 3" key="1">
    <citation type="submission" date="2015-01" db="EMBL/GenBank/DDBJ databases">
        <title>Draft genome of the acidophilic iron oxidizer Ferrimicrobium acidiphilum strain T23.</title>
        <authorList>
            <person name="Poehlein A."/>
            <person name="Eisen S."/>
            <person name="Schloemann M."/>
            <person name="Johnson B.D."/>
            <person name="Daniel R."/>
            <person name="Muehling M."/>
        </authorList>
    </citation>
    <scope>NUCLEOTIDE SEQUENCE [LARGE SCALE GENOMIC DNA]</scope>
    <source>
        <strain evidence="2 3">T23</strain>
    </source>
</reference>
<dbReference type="EMBL" id="JXUW01000043">
    <property type="protein sequence ID" value="KJE75417.1"/>
    <property type="molecule type" value="Genomic_DNA"/>
</dbReference>
<evidence type="ECO:0000256" key="1">
    <source>
        <dbReference type="ARBA" id="ARBA00010751"/>
    </source>
</evidence>
<dbReference type="SUPFAM" id="SSF117782">
    <property type="entry name" value="YbjQ-like"/>
    <property type="match status" value="1"/>
</dbReference>
<dbReference type="GeneID" id="78373828"/>
<keyword evidence="3" id="KW-1185">Reference proteome</keyword>
<dbReference type="eggNOG" id="COG0393">
    <property type="taxonomic scope" value="Bacteria"/>
</dbReference>
<evidence type="ECO:0000313" key="3">
    <source>
        <dbReference type="Proteomes" id="UP000032336"/>
    </source>
</evidence>
<gene>
    <name evidence="2" type="ORF">FEAC_28590</name>
</gene>
<comment type="caution">
    <text evidence="2">The sequence shown here is derived from an EMBL/GenBank/DDBJ whole genome shotgun (WGS) entry which is preliminary data.</text>
</comment>
<dbReference type="InterPro" id="IPR035439">
    <property type="entry name" value="UPF0145_dom_sf"/>
</dbReference>
<dbReference type="InterPro" id="IPR002765">
    <property type="entry name" value="UPF0145_YbjQ-like"/>
</dbReference>
<name>A0A0D8FT40_9ACTN</name>
<comment type="similarity">
    <text evidence="1">Belongs to the UPF0145 family.</text>
</comment>
<evidence type="ECO:0000313" key="2">
    <source>
        <dbReference type="EMBL" id="KJE75417.1"/>
    </source>
</evidence>
<accession>A0A0D8FT40</accession>
<sequence>MADWDGKGLPPAAQRRVESAAASSLRSSLLSITANTGIESVGYRPVSEVMGSVVLSTYGAVMPSCGVYNQGYGTPFGMNAGMSGVRMGGGQQFYGGYEPYVDVINRGWTVAMNRMLTESKAVNAHGVVGVQLTQRRFEGGAIEFMAMGTAVRSTVVKDHHGRDIFTTHLDGQDVSKLLHHGWMPVRLLVEVTVAVRHDDYNTLTQGSMFAPNAELTGFSDLANSARSSARQSLRRHLKPKDEVGMIIDSLDSNIFRNEMGQGHSDHLCEVRVVGTTIAQSGQAETRMQPLSIIYLKSRKTGA</sequence>
<proteinExistence type="inferred from homology"/>
<dbReference type="RefSeq" id="WP_052566512.1">
    <property type="nucleotide sequence ID" value="NZ_JQKF01000050.1"/>
</dbReference>
<dbReference type="OrthoDB" id="3289343at2"/>
<dbReference type="Proteomes" id="UP000032336">
    <property type="component" value="Unassembled WGS sequence"/>
</dbReference>
<dbReference type="STRING" id="1121877.FEAC_28590"/>
<protein>
    <submittedName>
        <fullName evidence="2">Uncharacterized protein</fullName>
    </submittedName>
</protein>
<dbReference type="Gene3D" id="3.30.110.70">
    <property type="entry name" value="Hypothetical protein apc22750. Chain B"/>
    <property type="match status" value="1"/>
</dbReference>
<dbReference type="AlphaFoldDB" id="A0A0D8FT40"/>